<dbReference type="SUPFAM" id="SSF54814">
    <property type="entry name" value="Prokaryotic type KH domain (KH-domain type II)"/>
    <property type="match status" value="1"/>
</dbReference>
<keyword evidence="2" id="KW-0694">RNA-binding</keyword>
<comment type="caution">
    <text evidence="3">The sequence shown here is derived from an EMBL/GenBank/DDBJ whole genome shotgun (WGS) entry which is preliminary data.</text>
</comment>
<gene>
    <name evidence="3" type="ORF">AS592_07525</name>
</gene>
<dbReference type="PANTHER" id="PTHR34654:SF1">
    <property type="entry name" value="RNA-BINDING PROTEIN KHPA"/>
    <property type="match status" value="1"/>
</dbReference>
<name>A0A151CGN7_9BACT</name>
<accession>A0A151CGN7</accession>
<evidence type="ECO:0000313" key="4">
    <source>
        <dbReference type="Proteomes" id="UP000075359"/>
    </source>
</evidence>
<reference evidence="3 4" key="1">
    <citation type="submission" date="2015-11" db="EMBL/GenBank/DDBJ databases">
        <title>Draft genome of Sulfurovum riftiae 1812E, a member of the Epsilonproteobacteria isolated from the tube of the deep-sea hydrothermal vent tubewom Riftia pachyptila.</title>
        <authorList>
            <person name="Vetriani C."/>
            <person name="Giovannelli D."/>
        </authorList>
    </citation>
    <scope>NUCLEOTIDE SEQUENCE [LARGE SCALE GENOMIC DNA]</scope>
    <source>
        <strain evidence="3 4">1812E</strain>
    </source>
</reference>
<dbReference type="AlphaFoldDB" id="A0A151CGN7"/>
<protein>
    <submittedName>
        <fullName evidence="3">RNA-binding protein</fullName>
    </submittedName>
</protein>
<dbReference type="InterPro" id="IPR009019">
    <property type="entry name" value="KH_sf_prok-type"/>
</dbReference>
<dbReference type="CDD" id="cd22533">
    <property type="entry name" value="KH-II_YlqC-like"/>
    <property type="match status" value="1"/>
</dbReference>
<evidence type="ECO:0000256" key="1">
    <source>
        <dbReference type="ARBA" id="ARBA00022490"/>
    </source>
</evidence>
<dbReference type="OrthoDB" id="5334617at2"/>
<dbReference type="InterPro" id="IPR020627">
    <property type="entry name" value="KhpA"/>
</dbReference>
<dbReference type="STRING" id="1630136.AS592_07525"/>
<dbReference type="GO" id="GO:0003723">
    <property type="term" value="F:RNA binding"/>
    <property type="evidence" value="ECO:0007669"/>
    <property type="project" value="UniProtKB-KW"/>
</dbReference>
<dbReference type="Proteomes" id="UP000075359">
    <property type="component" value="Unassembled WGS sequence"/>
</dbReference>
<dbReference type="Pfam" id="PF13083">
    <property type="entry name" value="KH_KhpA-B"/>
    <property type="match status" value="1"/>
</dbReference>
<evidence type="ECO:0000256" key="2">
    <source>
        <dbReference type="ARBA" id="ARBA00022884"/>
    </source>
</evidence>
<keyword evidence="1" id="KW-0963">Cytoplasm</keyword>
<dbReference type="PANTHER" id="PTHR34654">
    <property type="entry name" value="UPF0109 PROTEIN SCO5592"/>
    <property type="match status" value="1"/>
</dbReference>
<proteinExistence type="predicted"/>
<dbReference type="RefSeq" id="WP_067329838.1">
    <property type="nucleotide sequence ID" value="NZ_LNKT01000012.1"/>
</dbReference>
<organism evidence="3 4">
    <name type="scientific">Sulfurovum riftiae</name>
    <dbReference type="NCBI Taxonomy" id="1630136"/>
    <lineage>
        <taxon>Bacteria</taxon>
        <taxon>Pseudomonadati</taxon>
        <taxon>Campylobacterota</taxon>
        <taxon>Epsilonproteobacteria</taxon>
        <taxon>Campylobacterales</taxon>
        <taxon>Sulfurovaceae</taxon>
        <taxon>Sulfurovum</taxon>
    </lineage>
</organism>
<dbReference type="EMBL" id="LNKT01000012">
    <property type="protein sequence ID" value="KYJ86667.1"/>
    <property type="molecule type" value="Genomic_DNA"/>
</dbReference>
<evidence type="ECO:0000313" key="3">
    <source>
        <dbReference type="EMBL" id="KYJ86667.1"/>
    </source>
</evidence>
<keyword evidence="4" id="KW-1185">Reference proteome</keyword>
<sequence length="80" mass="8807">MVRDFLLSYTRLLVNNPEDISLEITEVDEGFDEITIFANSEDIGKLIGKEGRMINSIKTVISGCKAKGGKNYRVNVKAAG</sequence>